<gene>
    <name evidence="1" type="ORF">PCA31118_04684</name>
</gene>
<dbReference type="EMBL" id="CABPSQ010000013">
    <property type="protein sequence ID" value="VVE74120.1"/>
    <property type="molecule type" value="Genomic_DNA"/>
</dbReference>
<dbReference type="Proteomes" id="UP000414136">
    <property type="component" value="Unassembled WGS sequence"/>
</dbReference>
<reference evidence="1 2" key="1">
    <citation type="submission" date="2019-08" db="EMBL/GenBank/DDBJ databases">
        <authorList>
            <person name="Peeters C."/>
        </authorList>
    </citation>
    <scope>NUCLEOTIDE SEQUENCE [LARGE SCALE GENOMIC DNA]</scope>
    <source>
        <strain evidence="1 2">LMG 31118</strain>
    </source>
</reference>
<dbReference type="OrthoDB" id="9156885at2"/>
<organism evidence="1 2">
    <name type="scientific">Pandoraea captiosa</name>
    <dbReference type="NCBI Taxonomy" id="2508302"/>
    <lineage>
        <taxon>Bacteria</taxon>
        <taxon>Pseudomonadati</taxon>
        <taxon>Pseudomonadota</taxon>
        <taxon>Betaproteobacteria</taxon>
        <taxon>Burkholderiales</taxon>
        <taxon>Burkholderiaceae</taxon>
        <taxon>Pandoraea</taxon>
    </lineage>
</organism>
<name>A0A5E5APS7_9BURK</name>
<accession>A0A5E5APS7</accession>
<keyword evidence="2" id="KW-1185">Reference proteome</keyword>
<evidence type="ECO:0000313" key="1">
    <source>
        <dbReference type="EMBL" id="VVE74120.1"/>
    </source>
</evidence>
<proteinExistence type="predicted"/>
<evidence type="ECO:0000313" key="2">
    <source>
        <dbReference type="Proteomes" id="UP000414136"/>
    </source>
</evidence>
<dbReference type="RefSeq" id="WP_150627350.1">
    <property type="nucleotide sequence ID" value="NZ_CABPSQ010000013.1"/>
</dbReference>
<sequence length="100" mass="10105">MARRPQLTLLNNGNATGQSVDWPGGNGACFAEGTFGGATLTLQILSPNGTWMTLGNQTTFTANGVAGFTAPAGQVRMQITGGTPSAVYAYVVGIPTNNGG</sequence>
<protein>
    <submittedName>
        <fullName evidence="1">Uncharacterized protein</fullName>
    </submittedName>
</protein>
<dbReference type="AlphaFoldDB" id="A0A5E5APS7"/>